<protein>
    <recommendedName>
        <fullName evidence="3">HAT C-terminal dimerisation domain-containing protein</fullName>
    </recommendedName>
</protein>
<proteinExistence type="predicted"/>
<accession>A0A6A4E365</accession>
<sequence>MTAIYPVTEEYLLPDAHIVDYPAFESAVVEACGLMLRLNEVEALEPFALEAAAEPTPATCGSDLIMRSRDAAEDFATGLSRSDAATPQLTPRYSLIVAVIPPTSNLCKRLFSQCKLVMTPQRSLLLPVNFEVIEFLRAKRLF</sequence>
<evidence type="ECO:0000313" key="1">
    <source>
        <dbReference type="EMBL" id="KAE9316290.1"/>
    </source>
</evidence>
<evidence type="ECO:0008006" key="3">
    <source>
        <dbReference type="Google" id="ProtNLM"/>
    </source>
</evidence>
<gene>
    <name evidence="1" type="ORF">PR003_g18761</name>
</gene>
<comment type="caution">
    <text evidence="1">The sequence shown here is derived from an EMBL/GenBank/DDBJ whole genome shotgun (WGS) entry which is preliminary data.</text>
</comment>
<keyword evidence="2" id="KW-1185">Reference proteome</keyword>
<organism evidence="1 2">
    <name type="scientific">Phytophthora rubi</name>
    <dbReference type="NCBI Taxonomy" id="129364"/>
    <lineage>
        <taxon>Eukaryota</taxon>
        <taxon>Sar</taxon>
        <taxon>Stramenopiles</taxon>
        <taxon>Oomycota</taxon>
        <taxon>Peronosporomycetes</taxon>
        <taxon>Peronosporales</taxon>
        <taxon>Peronosporaceae</taxon>
        <taxon>Phytophthora</taxon>
    </lineage>
</organism>
<dbReference type="PANTHER" id="PTHR40866">
    <property type="entry name" value="BED-TYPE DOMAIN-CONTAINING PROTEIN"/>
    <property type="match status" value="1"/>
</dbReference>
<dbReference type="PANTHER" id="PTHR40866:SF1">
    <property type="entry name" value="BED-TYPE DOMAIN-CONTAINING PROTEIN"/>
    <property type="match status" value="1"/>
</dbReference>
<reference evidence="1 2" key="1">
    <citation type="submission" date="2018-08" db="EMBL/GenBank/DDBJ databases">
        <title>Genomic investigation of the strawberry pathogen Phytophthora fragariae indicates pathogenicity is determined by transcriptional variation in three key races.</title>
        <authorList>
            <person name="Adams T.M."/>
            <person name="Armitage A.D."/>
            <person name="Sobczyk M.K."/>
            <person name="Bates H.J."/>
            <person name="Dunwell J.M."/>
            <person name="Nellist C.F."/>
            <person name="Harrison R.J."/>
        </authorList>
    </citation>
    <scope>NUCLEOTIDE SEQUENCE [LARGE SCALE GENOMIC DNA]</scope>
    <source>
        <strain evidence="1 2">SCRP333</strain>
    </source>
</reference>
<evidence type="ECO:0000313" key="2">
    <source>
        <dbReference type="Proteomes" id="UP000434957"/>
    </source>
</evidence>
<dbReference type="EMBL" id="QXFT01001531">
    <property type="protein sequence ID" value="KAE9316290.1"/>
    <property type="molecule type" value="Genomic_DNA"/>
</dbReference>
<name>A0A6A4E365_9STRA</name>
<dbReference type="Proteomes" id="UP000434957">
    <property type="component" value="Unassembled WGS sequence"/>
</dbReference>
<dbReference type="AlphaFoldDB" id="A0A6A4E365"/>